<feature type="transmembrane region" description="Helical" evidence="1">
    <location>
        <begin position="40"/>
        <end position="65"/>
    </location>
</feature>
<sequence length="74" mass="8233">MVYNHFEKEAKLKTEKIFINSVSVDSLFFYHDLPQVSHNLLTLSVIFCGLLLGPGAVSSSSYITFSSCSRRSDG</sequence>
<protein>
    <submittedName>
        <fullName evidence="2">Uncharacterized protein</fullName>
    </submittedName>
</protein>
<keyword evidence="1" id="KW-0812">Transmembrane</keyword>
<name>A0A3M7PVM3_BRAPC</name>
<accession>A0A3M7PVM3</accession>
<gene>
    <name evidence="2" type="ORF">BpHYR1_048628</name>
</gene>
<keyword evidence="1" id="KW-0472">Membrane</keyword>
<dbReference type="EMBL" id="REGN01008654">
    <property type="protein sequence ID" value="RNA03063.1"/>
    <property type="molecule type" value="Genomic_DNA"/>
</dbReference>
<keyword evidence="1" id="KW-1133">Transmembrane helix</keyword>
<dbReference type="Proteomes" id="UP000276133">
    <property type="component" value="Unassembled WGS sequence"/>
</dbReference>
<proteinExistence type="predicted"/>
<comment type="caution">
    <text evidence="2">The sequence shown here is derived from an EMBL/GenBank/DDBJ whole genome shotgun (WGS) entry which is preliminary data.</text>
</comment>
<organism evidence="2 3">
    <name type="scientific">Brachionus plicatilis</name>
    <name type="common">Marine rotifer</name>
    <name type="synonym">Brachionus muelleri</name>
    <dbReference type="NCBI Taxonomy" id="10195"/>
    <lineage>
        <taxon>Eukaryota</taxon>
        <taxon>Metazoa</taxon>
        <taxon>Spiralia</taxon>
        <taxon>Gnathifera</taxon>
        <taxon>Rotifera</taxon>
        <taxon>Eurotatoria</taxon>
        <taxon>Monogononta</taxon>
        <taxon>Pseudotrocha</taxon>
        <taxon>Ploima</taxon>
        <taxon>Brachionidae</taxon>
        <taxon>Brachionus</taxon>
    </lineage>
</organism>
<evidence type="ECO:0000256" key="1">
    <source>
        <dbReference type="SAM" id="Phobius"/>
    </source>
</evidence>
<keyword evidence="3" id="KW-1185">Reference proteome</keyword>
<reference evidence="2 3" key="1">
    <citation type="journal article" date="2018" name="Sci. Rep.">
        <title>Genomic signatures of local adaptation to the degree of environmental predictability in rotifers.</title>
        <authorList>
            <person name="Franch-Gras L."/>
            <person name="Hahn C."/>
            <person name="Garcia-Roger E.M."/>
            <person name="Carmona M.J."/>
            <person name="Serra M."/>
            <person name="Gomez A."/>
        </authorList>
    </citation>
    <scope>NUCLEOTIDE SEQUENCE [LARGE SCALE GENOMIC DNA]</scope>
    <source>
        <strain evidence="2">HYR1</strain>
    </source>
</reference>
<evidence type="ECO:0000313" key="3">
    <source>
        <dbReference type="Proteomes" id="UP000276133"/>
    </source>
</evidence>
<evidence type="ECO:0000313" key="2">
    <source>
        <dbReference type="EMBL" id="RNA03063.1"/>
    </source>
</evidence>
<dbReference type="AlphaFoldDB" id="A0A3M7PVM3"/>